<organism evidence="2 3">
    <name type="scientific">Setomelanomma holmii</name>
    <dbReference type="NCBI Taxonomy" id="210430"/>
    <lineage>
        <taxon>Eukaryota</taxon>
        <taxon>Fungi</taxon>
        <taxon>Dikarya</taxon>
        <taxon>Ascomycota</taxon>
        <taxon>Pezizomycotina</taxon>
        <taxon>Dothideomycetes</taxon>
        <taxon>Pleosporomycetidae</taxon>
        <taxon>Pleosporales</taxon>
        <taxon>Pleosporineae</taxon>
        <taxon>Phaeosphaeriaceae</taxon>
        <taxon>Setomelanomma</taxon>
    </lineage>
</organism>
<evidence type="ECO:0000313" key="2">
    <source>
        <dbReference type="EMBL" id="KAF2032917.1"/>
    </source>
</evidence>
<keyword evidence="3" id="KW-1185">Reference proteome</keyword>
<evidence type="ECO:0008006" key="4">
    <source>
        <dbReference type="Google" id="ProtNLM"/>
    </source>
</evidence>
<evidence type="ECO:0000256" key="1">
    <source>
        <dbReference type="SAM" id="Coils"/>
    </source>
</evidence>
<feature type="coiled-coil region" evidence="1">
    <location>
        <begin position="257"/>
        <end position="284"/>
    </location>
</feature>
<protein>
    <recommendedName>
        <fullName evidence="4">BTB domain-containing protein</fullName>
    </recommendedName>
</protein>
<proteinExistence type="predicted"/>
<dbReference type="OrthoDB" id="3690922at2759"/>
<evidence type="ECO:0000313" key="3">
    <source>
        <dbReference type="Proteomes" id="UP000799777"/>
    </source>
</evidence>
<comment type="caution">
    <text evidence="2">The sequence shown here is derived from an EMBL/GenBank/DDBJ whole genome shotgun (WGS) entry which is preliminary data.</text>
</comment>
<dbReference type="EMBL" id="ML978169">
    <property type="protein sequence ID" value="KAF2032917.1"/>
    <property type="molecule type" value="Genomic_DNA"/>
</dbReference>
<accession>A0A9P4HGM3</accession>
<keyword evidence="1" id="KW-0175">Coiled coil</keyword>
<gene>
    <name evidence="2" type="ORF">EK21DRAFT_109369</name>
</gene>
<dbReference type="AlphaFoldDB" id="A0A9P4HGM3"/>
<reference evidence="2" key="1">
    <citation type="journal article" date="2020" name="Stud. Mycol.">
        <title>101 Dothideomycetes genomes: a test case for predicting lifestyles and emergence of pathogens.</title>
        <authorList>
            <person name="Haridas S."/>
            <person name="Albert R."/>
            <person name="Binder M."/>
            <person name="Bloem J."/>
            <person name="Labutti K."/>
            <person name="Salamov A."/>
            <person name="Andreopoulos B."/>
            <person name="Baker S."/>
            <person name="Barry K."/>
            <person name="Bills G."/>
            <person name="Bluhm B."/>
            <person name="Cannon C."/>
            <person name="Castanera R."/>
            <person name="Culley D."/>
            <person name="Daum C."/>
            <person name="Ezra D."/>
            <person name="Gonzalez J."/>
            <person name="Henrissat B."/>
            <person name="Kuo A."/>
            <person name="Liang C."/>
            <person name="Lipzen A."/>
            <person name="Lutzoni F."/>
            <person name="Magnuson J."/>
            <person name="Mondo S."/>
            <person name="Nolan M."/>
            <person name="Ohm R."/>
            <person name="Pangilinan J."/>
            <person name="Park H.-J."/>
            <person name="Ramirez L."/>
            <person name="Alfaro M."/>
            <person name="Sun H."/>
            <person name="Tritt A."/>
            <person name="Yoshinaga Y."/>
            <person name="Zwiers L.-H."/>
            <person name="Turgeon B."/>
            <person name="Goodwin S."/>
            <person name="Spatafora J."/>
            <person name="Crous P."/>
            <person name="Grigoriev I."/>
        </authorList>
    </citation>
    <scope>NUCLEOTIDE SEQUENCE</scope>
    <source>
        <strain evidence="2">CBS 110217</strain>
    </source>
</reference>
<sequence>MKEYNVPCSTPFNPISIAPDDETVVLKVGMGSDKAEFIVPIVALCRSSDYFESRLLSRTDNLVPESLLFLRESPAYFSVYLDFIQFGELRHSNLRPKADSIAYFRFLIELFAFAGRYKINRMHDALLAAFYLRIFTTHDIPYACIPYVYQQTGPNSSLRDMIVDIVVNVGDRWDMKHYQHQMQRLFLVDCMMLASQDSIARFTKSGDEISAWLEEKRDKICEQYHVHDIRKFDHMRTNEEGVEVDGDDAQLDDSSEEEVLKRELAKLEAIAEQIRSELAVIEDMKKLRLES</sequence>
<dbReference type="Proteomes" id="UP000799777">
    <property type="component" value="Unassembled WGS sequence"/>
</dbReference>
<name>A0A9P4HGM3_9PLEO</name>